<sequence>MASRYIAAAASISFQEGQVPKSRMSPRKYLERRIIRAWKHFSQATRKTQRASILPEDFVLLTARRRSIRLN</sequence>
<evidence type="ECO:0000313" key="1">
    <source>
        <dbReference type="EMBL" id="EPT00668.1"/>
    </source>
</evidence>
<dbReference type="Proteomes" id="UP000015241">
    <property type="component" value="Unassembled WGS sequence"/>
</dbReference>
<proteinExistence type="predicted"/>
<name>S8E7J9_FOMSC</name>
<dbReference type="EMBL" id="KE504147">
    <property type="protein sequence ID" value="EPT00668.1"/>
    <property type="molecule type" value="Genomic_DNA"/>
</dbReference>
<evidence type="ECO:0000313" key="2">
    <source>
        <dbReference type="Proteomes" id="UP000015241"/>
    </source>
</evidence>
<reference evidence="1 2" key="1">
    <citation type="journal article" date="2012" name="Science">
        <title>The Paleozoic origin of enzymatic lignin decomposition reconstructed from 31 fungal genomes.</title>
        <authorList>
            <person name="Floudas D."/>
            <person name="Binder M."/>
            <person name="Riley R."/>
            <person name="Barry K."/>
            <person name="Blanchette R.A."/>
            <person name="Henrissat B."/>
            <person name="Martinez A.T."/>
            <person name="Otillar R."/>
            <person name="Spatafora J.W."/>
            <person name="Yadav J.S."/>
            <person name="Aerts A."/>
            <person name="Benoit I."/>
            <person name="Boyd A."/>
            <person name="Carlson A."/>
            <person name="Copeland A."/>
            <person name="Coutinho P.M."/>
            <person name="de Vries R.P."/>
            <person name="Ferreira P."/>
            <person name="Findley K."/>
            <person name="Foster B."/>
            <person name="Gaskell J."/>
            <person name="Glotzer D."/>
            <person name="Gorecki P."/>
            <person name="Heitman J."/>
            <person name="Hesse C."/>
            <person name="Hori C."/>
            <person name="Igarashi K."/>
            <person name="Jurgens J.A."/>
            <person name="Kallen N."/>
            <person name="Kersten P."/>
            <person name="Kohler A."/>
            <person name="Kuees U."/>
            <person name="Kumar T.K.A."/>
            <person name="Kuo A."/>
            <person name="LaButti K."/>
            <person name="Larrondo L.F."/>
            <person name="Lindquist E."/>
            <person name="Ling A."/>
            <person name="Lombard V."/>
            <person name="Lucas S."/>
            <person name="Lundell T."/>
            <person name="Martin R."/>
            <person name="McLaughlin D.J."/>
            <person name="Morgenstern I."/>
            <person name="Morin E."/>
            <person name="Murat C."/>
            <person name="Nagy L.G."/>
            <person name="Nolan M."/>
            <person name="Ohm R.A."/>
            <person name="Patyshakuliyeva A."/>
            <person name="Rokas A."/>
            <person name="Ruiz-Duenas F.J."/>
            <person name="Sabat G."/>
            <person name="Salamov A."/>
            <person name="Samejima M."/>
            <person name="Schmutz J."/>
            <person name="Slot J.C."/>
            <person name="St John F."/>
            <person name="Stenlid J."/>
            <person name="Sun H."/>
            <person name="Sun S."/>
            <person name="Syed K."/>
            <person name="Tsang A."/>
            <person name="Wiebenga A."/>
            <person name="Young D."/>
            <person name="Pisabarro A."/>
            <person name="Eastwood D.C."/>
            <person name="Martin F."/>
            <person name="Cullen D."/>
            <person name="Grigoriev I.V."/>
            <person name="Hibbett D.S."/>
        </authorList>
    </citation>
    <scope>NUCLEOTIDE SEQUENCE</scope>
    <source>
        <strain evidence="2">FP-58527</strain>
    </source>
</reference>
<organism evidence="1 2">
    <name type="scientific">Fomitopsis schrenkii</name>
    <name type="common">Brown rot fungus</name>
    <dbReference type="NCBI Taxonomy" id="2126942"/>
    <lineage>
        <taxon>Eukaryota</taxon>
        <taxon>Fungi</taxon>
        <taxon>Dikarya</taxon>
        <taxon>Basidiomycota</taxon>
        <taxon>Agaricomycotina</taxon>
        <taxon>Agaricomycetes</taxon>
        <taxon>Polyporales</taxon>
        <taxon>Fomitopsis</taxon>
    </lineage>
</organism>
<protein>
    <submittedName>
        <fullName evidence="1">Uncharacterized protein</fullName>
    </submittedName>
</protein>
<accession>S8E7J9</accession>
<keyword evidence="2" id="KW-1185">Reference proteome</keyword>
<dbReference type="OrthoDB" id="2864141at2759"/>
<dbReference type="AlphaFoldDB" id="S8E7J9"/>
<dbReference type="HOGENOM" id="CLU_198502_0_0_1"/>
<dbReference type="InParanoid" id="S8E7J9"/>
<gene>
    <name evidence="1" type="ORF">FOMPIDRAFT_88073</name>
</gene>